<dbReference type="GO" id="GO:0000155">
    <property type="term" value="F:phosphorelay sensor kinase activity"/>
    <property type="evidence" value="ECO:0007669"/>
    <property type="project" value="InterPro"/>
</dbReference>
<dbReference type="SUPFAM" id="SSF158472">
    <property type="entry name" value="HAMP domain-like"/>
    <property type="match status" value="1"/>
</dbReference>
<dbReference type="AlphaFoldDB" id="A0A4Y6PRL4"/>
<keyword evidence="8" id="KW-0547">Nucleotide-binding</keyword>
<evidence type="ECO:0000256" key="10">
    <source>
        <dbReference type="ARBA" id="ARBA00022840"/>
    </source>
</evidence>
<dbReference type="CDD" id="cd00075">
    <property type="entry name" value="HATPase"/>
    <property type="match status" value="1"/>
</dbReference>
<keyword evidence="13" id="KW-0472">Membrane</keyword>
<dbReference type="InterPro" id="IPR029151">
    <property type="entry name" value="Sensor-like_sf"/>
</dbReference>
<proteinExistence type="predicted"/>
<feature type="transmembrane region" description="Helical" evidence="13">
    <location>
        <begin position="185"/>
        <end position="207"/>
    </location>
</feature>
<keyword evidence="11 13" id="KW-1133">Transmembrane helix</keyword>
<keyword evidence="5" id="KW-0597">Phosphoprotein</keyword>
<dbReference type="PANTHER" id="PTHR42878">
    <property type="entry name" value="TWO-COMPONENT HISTIDINE KINASE"/>
    <property type="match status" value="1"/>
</dbReference>
<dbReference type="GO" id="GO:0005886">
    <property type="term" value="C:plasma membrane"/>
    <property type="evidence" value="ECO:0007669"/>
    <property type="project" value="UniProtKB-SubCell"/>
</dbReference>
<organism evidence="16 17">
    <name type="scientific">Persicimonas caeni</name>
    <dbReference type="NCBI Taxonomy" id="2292766"/>
    <lineage>
        <taxon>Bacteria</taxon>
        <taxon>Deltaproteobacteria</taxon>
        <taxon>Bradymonadales</taxon>
        <taxon>Bradymonadaceae</taxon>
        <taxon>Persicimonas</taxon>
    </lineage>
</organism>
<evidence type="ECO:0000256" key="7">
    <source>
        <dbReference type="ARBA" id="ARBA00022692"/>
    </source>
</evidence>
<dbReference type="InterPro" id="IPR003594">
    <property type="entry name" value="HATPase_dom"/>
</dbReference>
<dbReference type="InterPro" id="IPR050351">
    <property type="entry name" value="BphY/WalK/GraS-like"/>
</dbReference>
<dbReference type="SUPFAM" id="SSF47384">
    <property type="entry name" value="Homodimeric domain of signal transducing histidine kinase"/>
    <property type="match status" value="1"/>
</dbReference>
<dbReference type="Pfam" id="PF00512">
    <property type="entry name" value="HisKA"/>
    <property type="match status" value="1"/>
</dbReference>
<comment type="catalytic activity">
    <reaction evidence="1">
        <text>ATP + protein L-histidine = ADP + protein N-phospho-L-histidine.</text>
        <dbReference type="EC" id="2.7.13.3"/>
    </reaction>
</comment>
<dbReference type="Pfam" id="PF02518">
    <property type="entry name" value="HATPase_c"/>
    <property type="match status" value="1"/>
</dbReference>
<evidence type="ECO:0000256" key="8">
    <source>
        <dbReference type="ARBA" id="ARBA00022741"/>
    </source>
</evidence>
<dbReference type="SMART" id="SM00387">
    <property type="entry name" value="HATPase_c"/>
    <property type="match status" value="1"/>
</dbReference>
<dbReference type="PROSITE" id="PS50885">
    <property type="entry name" value="HAMP"/>
    <property type="match status" value="1"/>
</dbReference>
<dbReference type="CDD" id="cd00082">
    <property type="entry name" value="HisKA"/>
    <property type="match status" value="1"/>
</dbReference>
<comment type="subcellular location">
    <subcellularLocation>
        <location evidence="2">Cell membrane</location>
        <topology evidence="2">Multi-pass membrane protein</topology>
    </subcellularLocation>
</comment>
<dbReference type="GO" id="GO:0007234">
    <property type="term" value="P:osmosensory signaling via phosphorelay pathway"/>
    <property type="evidence" value="ECO:0007669"/>
    <property type="project" value="TreeGrafter"/>
</dbReference>
<evidence type="ECO:0000256" key="3">
    <source>
        <dbReference type="ARBA" id="ARBA00012438"/>
    </source>
</evidence>
<dbReference type="Pfam" id="PF00672">
    <property type="entry name" value="HAMP"/>
    <property type="match status" value="1"/>
</dbReference>
<dbReference type="EC" id="2.7.13.3" evidence="3"/>
<evidence type="ECO:0000259" key="14">
    <source>
        <dbReference type="PROSITE" id="PS50109"/>
    </source>
</evidence>
<evidence type="ECO:0000256" key="1">
    <source>
        <dbReference type="ARBA" id="ARBA00000085"/>
    </source>
</evidence>
<accession>A0A4Y6PRL4</accession>
<evidence type="ECO:0000256" key="12">
    <source>
        <dbReference type="ARBA" id="ARBA00023012"/>
    </source>
</evidence>
<evidence type="ECO:0000256" key="2">
    <source>
        <dbReference type="ARBA" id="ARBA00004651"/>
    </source>
</evidence>
<keyword evidence="17" id="KW-1185">Reference proteome</keyword>
<dbReference type="OrthoDB" id="9781147at2"/>
<keyword evidence="9 16" id="KW-0418">Kinase</keyword>
<dbReference type="InterPro" id="IPR004358">
    <property type="entry name" value="Sig_transdc_His_kin-like_C"/>
</dbReference>
<evidence type="ECO:0000313" key="17">
    <source>
        <dbReference type="Proteomes" id="UP000315995"/>
    </source>
</evidence>
<evidence type="ECO:0000256" key="9">
    <source>
        <dbReference type="ARBA" id="ARBA00022777"/>
    </source>
</evidence>
<dbReference type="InterPro" id="IPR005467">
    <property type="entry name" value="His_kinase_dom"/>
</dbReference>
<dbReference type="InterPro" id="IPR036097">
    <property type="entry name" value="HisK_dim/P_sf"/>
</dbReference>
<dbReference type="SMART" id="SM00304">
    <property type="entry name" value="HAMP"/>
    <property type="match status" value="1"/>
</dbReference>
<evidence type="ECO:0000313" key="16">
    <source>
        <dbReference type="EMBL" id="QDG50657.1"/>
    </source>
</evidence>
<feature type="domain" description="HAMP" evidence="15">
    <location>
        <begin position="209"/>
        <end position="272"/>
    </location>
</feature>
<dbReference type="InterPro" id="IPR003661">
    <property type="entry name" value="HisK_dim/P_dom"/>
</dbReference>
<dbReference type="EMBL" id="CP041186">
    <property type="protein sequence ID" value="QDG50657.1"/>
    <property type="molecule type" value="Genomic_DNA"/>
</dbReference>
<dbReference type="SUPFAM" id="SSF55874">
    <property type="entry name" value="ATPase domain of HSP90 chaperone/DNA topoisomerase II/histidine kinase"/>
    <property type="match status" value="1"/>
</dbReference>
<dbReference type="PANTHER" id="PTHR42878:SF7">
    <property type="entry name" value="SENSOR HISTIDINE KINASE GLRK"/>
    <property type="match status" value="1"/>
</dbReference>
<evidence type="ECO:0000256" key="13">
    <source>
        <dbReference type="SAM" id="Phobius"/>
    </source>
</evidence>
<dbReference type="PROSITE" id="PS50109">
    <property type="entry name" value="HIS_KIN"/>
    <property type="match status" value="1"/>
</dbReference>
<feature type="transmembrane region" description="Helical" evidence="13">
    <location>
        <begin position="12"/>
        <end position="35"/>
    </location>
</feature>
<feature type="domain" description="Histidine kinase" evidence="14">
    <location>
        <begin position="280"/>
        <end position="493"/>
    </location>
</feature>
<dbReference type="GO" id="GO:0030295">
    <property type="term" value="F:protein kinase activator activity"/>
    <property type="evidence" value="ECO:0007669"/>
    <property type="project" value="TreeGrafter"/>
</dbReference>
<dbReference type="PRINTS" id="PR00344">
    <property type="entry name" value="BCTRLSENSOR"/>
</dbReference>
<dbReference type="SUPFAM" id="SSF103190">
    <property type="entry name" value="Sensory domain-like"/>
    <property type="match status" value="1"/>
</dbReference>
<keyword evidence="12" id="KW-0902">Two-component regulatory system</keyword>
<name>A0A4Y6PRL4_PERCE</name>
<evidence type="ECO:0000259" key="15">
    <source>
        <dbReference type="PROSITE" id="PS50885"/>
    </source>
</evidence>
<dbReference type="InterPro" id="IPR036890">
    <property type="entry name" value="HATPase_C_sf"/>
</dbReference>
<dbReference type="GO" id="GO:0000156">
    <property type="term" value="F:phosphorelay response regulator activity"/>
    <property type="evidence" value="ECO:0007669"/>
    <property type="project" value="TreeGrafter"/>
</dbReference>
<keyword evidence="6" id="KW-0808">Transferase</keyword>
<protein>
    <recommendedName>
        <fullName evidence="3">histidine kinase</fullName>
        <ecNumber evidence="3">2.7.13.3</ecNumber>
    </recommendedName>
</protein>
<gene>
    <name evidence="16" type="ORF">FIV42_07900</name>
</gene>
<dbReference type="SMART" id="SM00388">
    <property type="entry name" value="HisKA"/>
    <property type="match status" value="1"/>
</dbReference>
<dbReference type="Gene3D" id="3.30.565.10">
    <property type="entry name" value="Histidine kinase-like ATPase, C-terminal domain"/>
    <property type="match status" value="1"/>
</dbReference>
<evidence type="ECO:0000256" key="5">
    <source>
        <dbReference type="ARBA" id="ARBA00022553"/>
    </source>
</evidence>
<accession>A0A5B8Y3Z1</accession>
<evidence type="ECO:0000256" key="6">
    <source>
        <dbReference type="ARBA" id="ARBA00022679"/>
    </source>
</evidence>
<dbReference type="RefSeq" id="WP_141197149.1">
    <property type="nucleotide sequence ID" value="NZ_CP041186.1"/>
</dbReference>
<keyword evidence="7 13" id="KW-0812">Transmembrane</keyword>
<dbReference type="Gene3D" id="6.10.340.10">
    <property type="match status" value="1"/>
</dbReference>
<keyword evidence="10" id="KW-0067">ATP-binding</keyword>
<keyword evidence="4" id="KW-1003">Cell membrane</keyword>
<dbReference type="InterPro" id="IPR003660">
    <property type="entry name" value="HAMP_dom"/>
</dbReference>
<dbReference type="Proteomes" id="UP000315995">
    <property type="component" value="Chromosome"/>
</dbReference>
<evidence type="ECO:0000256" key="11">
    <source>
        <dbReference type="ARBA" id="ARBA00022989"/>
    </source>
</evidence>
<sequence>MNVFRTSLRNKLIGVFLVPTLLIVLVYGFLAYFAARQGLEDELGKRLVAVGQTLSADMSESIEAAQIARLEPSKKRVLERLRDKLRQTREQTEVRRVFLFDRDMKSLVDTRQGVSFGQQLYEVEADRVEVGRTFDTGKPTTSVLFRDEQGTFYKTGYAPITQDGQVIAAIGVEGSAQYFELLRNFASMLTVLGGVGLLLVVVAGTLFSRALVKPVNRLVDAARRLGEGDFEAPVADGGDDTSPGEAAEEGDEIAFLASSFEEMRKNILSRDRQMQMMLSGIAHEVRNPLGGMELFCGLLREDLEEEPDTEETRQKLDKLDKIRRELTYLEKVVKDFLDFARNVPLELERFPAGEFADEVCGLLAGEVDEAGCALSVEVDDELELSADRERLRRAVINLIRNAYQACDGSGTITLAVSARGDDTREIAVRDDGPGIPAEKVEEILTPFFTTKEKGSGLGLALTKQIVSQHGGRMEIDSEVGVGTVVRIVIPFDPDVKPVEQQIPEGWLG</sequence>
<dbReference type="CDD" id="cd06225">
    <property type="entry name" value="HAMP"/>
    <property type="match status" value="1"/>
</dbReference>
<evidence type="ECO:0000256" key="4">
    <source>
        <dbReference type="ARBA" id="ARBA00022475"/>
    </source>
</evidence>
<dbReference type="Gene3D" id="1.10.287.130">
    <property type="match status" value="1"/>
</dbReference>
<reference evidence="16 17" key="1">
    <citation type="submission" date="2019-06" db="EMBL/GenBank/DDBJ databases">
        <title>Persicimonas caeni gen. nov., sp. nov., a predatory bacterium isolated from solar saltern.</title>
        <authorList>
            <person name="Wang S."/>
        </authorList>
    </citation>
    <scope>NUCLEOTIDE SEQUENCE [LARGE SCALE GENOMIC DNA]</scope>
    <source>
        <strain evidence="16 17">YN101</strain>
    </source>
</reference>